<dbReference type="Gene3D" id="4.10.860.120">
    <property type="entry name" value="RNA polymerase II, clamp domain"/>
    <property type="match status" value="1"/>
</dbReference>
<dbReference type="InterPro" id="IPR045867">
    <property type="entry name" value="DNA-dir_RpoC_beta_prime"/>
</dbReference>
<evidence type="ECO:0000259" key="7">
    <source>
        <dbReference type="Pfam" id="PF04997"/>
    </source>
</evidence>
<dbReference type="GO" id="GO:0006351">
    <property type="term" value="P:DNA-templated transcription"/>
    <property type="evidence" value="ECO:0007669"/>
    <property type="project" value="InterPro"/>
</dbReference>
<dbReference type="EC" id="2.7.7.6" evidence="1"/>
<dbReference type="STRING" id="2711.A0A067FBP0"/>
<dbReference type="EMBL" id="KK784912">
    <property type="protein sequence ID" value="KDO63580.1"/>
    <property type="molecule type" value="Genomic_DNA"/>
</dbReference>
<evidence type="ECO:0000256" key="4">
    <source>
        <dbReference type="ARBA" id="ARBA00022695"/>
    </source>
</evidence>
<evidence type="ECO:0000313" key="9">
    <source>
        <dbReference type="Proteomes" id="UP000027120"/>
    </source>
</evidence>
<evidence type="ECO:0000256" key="5">
    <source>
        <dbReference type="ARBA" id="ARBA00022723"/>
    </source>
</evidence>
<keyword evidence="3" id="KW-0808">Transferase</keyword>
<keyword evidence="6" id="KW-0804">Transcription</keyword>
<dbReference type="GO" id="GO:0046872">
    <property type="term" value="F:metal ion binding"/>
    <property type="evidence" value="ECO:0007669"/>
    <property type="project" value="UniProtKB-KW"/>
</dbReference>
<evidence type="ECO:0000256" key="1">
    <source>
        <dbReference type="ARBA" id="ARBA00012418"/>
    </source>
</evidence>
<keyword evidence="4" id="KW-0548">Nucleotidyltransferase</keyword>
<dbReference type="GO" id="GO:0003899">
    <property type="term" value="F:DNA-directed RNA polymerase activity"/>
    <property type="evidence" value="ECO:0007669"/>
    <property type="project" value="UniProtKB-EC"/>
</dbReference>
<protein>
    <recommendedName>
        <fullName evidence="1">DNA-directed RNA polymerase</fullName>
        <ecNumber evidence="1">2.7.7.6</ecNumber>
    </recommendedName>
</protein>
<dbReference type="GO" id="GO:0003677">
    <property type="term" value="F:DNA binding"/>
    <property type="evidence" value="ECO:0007669"/>
    <property type="project" value="InterPro"/>
</dbReference>
<evidence type="ECO:0000256" key="2">
    <source>
        <dbReference type="ARBA" id="ARBA00022478"/>
    </source>
</evidence>
<dbReference type="SUPFAM" id="SSF64484">
    <property type="entry name" value="beta and beta-prime subunits of DNA dependent RNA-polymerase"/>
    <property type="match status" value="1"/>
</dbReference>
<dbReference type="InterPro" id="IPR007080">
    <property type="entry name" value="RNA_pol_Rpb1_1"/>
</dbReference>
<dbReference type="Proteomes" id="UP000027120">
    <property type="component" value="Unassembled WGS sequence"/>
</dbReference>
<feature type="non-terminal residue" evidence="8">
    <location>
        <position position="198"/>
    </location>
</feature>
<dbReference type="PANTHER" id="PTHR19376:SF36">
    <property type="entry name" value="DNA-DIRECTED RNA POLYMERASE IV SUBUNIT 1"/>
    <property type="match status" value="1"/>
</dbReference>
<feature type="domain" description="RNA polymerase Rpb1" evidence="7">
    <location>
        <begin position="45"/>
        <end position="125"/>
    </location>
</feature>
<evidence type="ECO:0000313" key="8">
    <source>
        <dbReference type="EMBL" id="KDO63580.1"/>
    </source>
</evidence>
<dbReference type="InterPro" id="IPR044893">
    <property type="entry name" value="RNA_pol_Rpb1_clamp_domain"/>
</dbReference>
<dbReference type="GO" id="GO:0000428">
    <property type="term" value="C:DNA-directed RNA polymerase complex"/>
    <property type="evidence" value="ECO:0007669"/>
    <property type="project" value="UniProtKB-KW"/>
</dbReference>
<keyword evidence="5" id="KW-0479">Metal-binding</keyword>
<gene>
    <name evidence="8" type="ORF">CISIN_1g0005252mg</name>
</gene>
<name>A0A067FBP0_CITSI</name>
<keyword evidence="2" id="KW-0240">DNA-directed RNA polymerase</keyword>
<keyword evidence="9" id="KW-1185">Reference proteome</keyword>
<dbReference type="PANTHER" id="PTHR19376">
    <property type="entry name" value="DNA-DIRECTED RNA POLYMERASE"/>
    <property type="match status" value="1"/>
</dbReference>
<evidence type="ECO:0000256" key="3">
    <source>
        <dbReference type="ARBA" id="ARBA00022679"/>
    </source>
</evidence>
<dbReference type="Pfam" id="PF04997">
    <property type="entry name" value="RNA_pol_Rpb1_1"/>
    <property type="match status" value="1"/>
</dbReference>
<proteinExistence type="predicted"/>
<sequence length="198" mass="22294">MDNEFCEEGLEVPSGILTGISLGISTDTEKEKLSVMEIGAVSEVTNPRLGLPNPTNECSSCGAKDRKACEGHFGFIKFPFTILHPYFLSDIAKLLNSICPKCKTIRKERQKGAGSSRKEQPRVCKYCVRNPAQWYPRMRFKLSSKDLSGKTAIIVEIDEKLSKKNKKLPDDYWGFIPFDAQQEENSVKPNRKVLSCKQ</sequence>
<dbReference type="AlphaFoldDB" id="A0A067FBP0"/>
<accession>A0A067FBP0</accession>
<reference evidence="8 9" key="1">
    <citation type="submission" date="2014-04" db="EMBL/GenBank/DDBJ databases">
        <authorList>
            <consortium name="International Citrus Genome Consortium"/>
            <person name="Gmitter F."/>
            <person name="Chen C."/>
            <person name="Farmerie W."/>
            <person name="Harkins T."/>
            <person name="Desany B."/>
            <person name="Mohiuddin M."/>
            <person name="Kodira C."/>
            <person name="Borodovsky M."/>
            <person name="Lomsadze A."/>
            <person name="Burns P."/>
            <person name="Jenkins J."/>
            <person name="Prochnik S."/>
            <person name="Shu S."/>
            <person name="Chapman J."/>
            <person name="Pitluck S."/>
            <person name="Schmutz J."/>
            <person name="Rokhsar D."/>
        </authorList>
    </citation>
    <scope>NUCLEOTIDE SEQUENCE</scope>
</reference>
<evidence type="ECO:0000256" key="6">
    <source>
        <dbReference type="ARBA" id="ARBA00023163"/>
    </source>
</evidence>
<organism evidence="8 9">
    <name type="scientific">Citrus sinensis</name>
    <name type="common">Sweet orange</name>
    <name type="synonym">Citrus aurantium var. sinensis</name>
    <dbReference type="NCBI Taxonomy" id="2711"/>
    <lineage>
        <taxon>Eukaryota</taxon>
        <taxon>Viridiplantae</taxon>
        <taxon>Streptophyta</taxon>
        <taxon>Embryophyta</taxon>
        <taxon>Tracheophyta</taxon>
        <taxon>Spermatophyta</taxon>
        <taxon>Magnoliopsida</taxon>
        <taxon>eudicotyledons</taxon>
        <taxon>Gunneridae</taxon>
        <taxon>Pentapetalae</taxon>
        <taxon>rosids</taxon>
        <taxon>malvids</taxon>
        <taxon>Sapindales</taxon>
        <taxon>Rutaceae</taxon>
        <taxon>Aurantioideae</taxon>
        <taxon>Citrus</taxon>
    </lineage>
</organism>